<sequence>MPPTSELRYLKTSQIVPGKGMSFTLYEVEGVDTILRMLTTLPDVDEISIYPKPPVKKLFAPERCETVAAEEFLKLWEEGESRRA</sequence>
<proteinExistence type="predicted"/>
<dbReference type="Proteomes" id="UP000460298">
    <property type="component" value="Unassembled WGS sequence"/>
</dbReference>
<reference evidence="1 2" key="1">
    <citation type="submission" date="2019-10" db="EMBL/GenBank/DDBJ databases">
        <title>Extracellular Electron Transfer in a Candidatus Methanoperedens spp. Enrichment Culture.</title>
        <authorList>
            <person name="Berger S."/>
            <person name="Rangel Shaw D."/>
            <person name="Berben T."/>
            <person name="In 'T Zandt M."/>
            <person name="Frank J."/>
            <person name="Reimann J."/>
            <person name="Jetten M.S.M."/>
            <person name="Welte C.U."/>
        </authorList>
    </citation>
    <scope>NUCLEOTIDE SEQUENCE [LARGE SCALE GENOMIC DNA]</scope>
    <source>
        <strain evidence="1">SB12</strain>
    </source>
</reference>
<name>A0A833H0K7_9LEPT</name>
<accession>A0A833H0K7</accession>
<dbReference type="EMBL" id="WBUI01000013">
    <property type="protein sequence ID" value="KAB2931560.1"/>
    <property type="molecule type" value="Genomic_DNA"/>
</dbReference>
<gene>
    <name evidence="1" type="ORF">F9K24_13255</name>
</gene>
<comment type="caution">
    <text evidence="1">The sequence shown here is derived from an EMBL/GenBank/DDBJ whole genome shotgun (WGS) entry which is preliminary data.</text>
</comment>
<dbReference type="AlphaFoldDB" id="A0A833H0K7"/>
<evidence type="ECO:0000313" key="1">
    <source>
        <dbReference type="EMBL" id="KAB2931560.1"/>
    </source>
</evidence>
<evidence type="ECO:0000313" key="2">
    <source>
        <dbReference type="Proteomes" id="UP000460298"/>
    </source>
</evidence>
<organism evidence="1 2">
    <name type="scientific">Leptonema illini</name>
    <dbReference type="NCBI Taxonomy" id="183"/>
    <lineage>
        <taxon>Bacteria</taxon>
        <taxon>Pseudomonadati</taxon>
        <taxon>Spirochaetota</taxon>
        <taxon>Spirochaetia</taxon>
        <taxon>Leptospirales</taxon>
        <taxon>Leptospiraceae</taxon>
        <taxon>Leptonema</taxon>
    </lineage>
</organism>
<protein>
    <submittedName>
        <fullName evidence="1">Uncharacterized protein</fullName>
    </submittedName>
</protein>